<sequence length="184" mass="21660">MMTNDDVLQLLQADTDMMTVLRAIAELNLSDCWLAAGSVRNAIWNDLSNRPAFDKETDIDVVYFDANKSYEDTLVIQKQLANRYPNYRWEVKNQVDMHQHSPNTAPYQSACDAISKYPEKCTAIAVRLKNDKLELYAPYGLDDIINYRVSPTPHFLAEEERMDVYRKRRVKKKWHEKWPQLHYE</sequence>
<gene>
    <name evidence="1" type="ORF">EAF07_10335</name>
</gene>
<organism evidence="1 2">
    <name type="scientific">Streptococcus hillyeri</name>
    <dbReference type="NCBI Taxonomy" id="2282420"/>
    <lineage>
        <taxon>Bacteria</taxon>
        <taxon>Bacillati</taxon>
        <taxon>Bacillota</taxon>
        <taxon>Bacilli</taxon>
        <taxon>Lactobacillales</taxon>
        <taxon>Streptococcaceae</taxon>
        <taxon>Streptococcus</taxon>
    </lineage>
</organism>
<name>A0A3L9DPR4_9STRE</name>
<comment type="caution">
    <text evidence="1">The sequence shown here is derived from an EMBL/GenBank/DDBJ whole genome shotgun (WGS) entry which is preliminary data.</text>
</comment>
<protein>
    <submittedName>
        <fullName evidence="1">Nucleotidyltransferase family protein</fullName>
    </submittedName>
</protein>
<evidence type="ECO:0000313" key="1">
    <source>
        <dbReference type="EMBL" id="RLY01072.1"/>
    </source>
</evidence>
<dbReference type="EMBL" id="RCVM01000038">
    <property type="protein sequence ID" value="RLY01072.1"/>
    <property type="molecule type" value="Genomic_DNA"/>
</dbReference>
<evidence type="ECO:0000313" key="2">
    <source>
        <dbReference type="Proteomes" id="UP000279194"/>
    </source>
</evidence>
<keyword evidence="1" id="KW-0808">Transferase</keyword>
<dbReference type="GO" id="GO:0016740">
    <property type="term" value="F:transferase activity"/>
    <property type="evidence" value="ECO:0007669"/>
    <property type="project" value="UniProtKB-KW"/>
</dbReference>
<dbReference type="Proteomes" id="UP000279194">
    <property type="component" value="Unassembled WGS sequence"/>
</dbReference>
<dbReference type="AlphaFoldDB" id="A0A3L9DPR4"/>
<dbReference type="PANTHER" id="PTHR39166:SF1">
    <property type="entry name" value="BLL1166 PROTEIN"/>
    <property type="match status" value="1"/>
</dbReference>
<dbReference type="Pfam" id="PF06042">
    <property type="entry name" value="NTP_transf_6"/>
    <property type="match status" value="1"/>
</dbReference>
<proteinExistence type="predicted"/>
<keyword evidence="2" id="KW-1185">Reference proteome</keyword>
<reference evidence="1 2" key="1">
    <citation type="submission" date="2018-10" db="EMBL/GenBank/DDBJ databases">
        <title>Streptococcus hillyeri sp. nov., isolated from equine tracheal sample.</title>
        <authorList>
            <person name="Macfadyen A.C."/>
            <person name="Waller A."/>
            <person name="Paterson G.K."/>
        </authorList>
    </citation>
    <scope>NUCLEOTIDE SEQUENCE [LARGE SCALE GENOMIC DNA]</scope>
    <source>
        <strain evidence="1 2">28462</strain>
    </source>
</reference>
<dbReference type="PANTHER" id="PTHR39166">
    <property type="entry name" value="BLL1166 PROTEIN"/>
    <property type="match status" value="1"/>
</dbReference>
<dbReference type="OrthoDB" id="1901124at2"/>
<accession>A0A3L9DPR4</accession>
<dbReference type="InterPro" id="IPR009267">
    <property type="entry name" value="NTP_transf_6"/>
</dbReference>